<dbReference type="Proteomes" id="UP000051160">
    <property type="component" value="Unassembled WGS sequence"/>
</dbReference>
<sequence>MAKIAMISDLHLDINRVDEQRALVQQSEWLIDNQIDVYLIAGDLYNHFDKSLAFVEHLQAMTPHTLVRFVAGNHDMVNDISYTALNQVESATYLHRRTLDVAGTNWRIIGNNGWYDYSFSASTQKTERDFLHWKRAYWIDGAIKQPMSDPERLQLELDIVSKQLEAAQIAHKQVLFVTHFVPNAAYIRTTNDNRFWNMANAMLGSAKMGTLLDQYRVSHVLFGHMHIHPQPRQLGHTWYYNQSVGYGTKRRHEWLADNFEEEWLNRVRILTLL</sequence>
<reference evidence="2 3" key="1">
    <citation type="journal article" date="2015" name="Genome Announc.">
        <title>Expanding the biotechnology potential of lactobacilli through comparative genomics of 213 strains and associated genera.</title>
        <authorList>
            <person name="Sun Z."/>
            <person name="Harris H.M."/>
            <person name="McCann A."/>
            <person name="Guo C."/>
            <person name="Argimon S."/>
            <person name="Zhang W."/>
            <person name="Yang X."/>
            <person name="Jeffery I.B."/>
            <person name="Cooney J.C."/>
            <person name="Kagawa T.F."/>
            <person name="Liu W."/>
            <person name="Song Y."/>
            <person name="Salvetti E."/>
            <person name="Wrobel A."/>
            <person name="Rasinkangas P."/>
            <person name="Parkhill J."/>
            <person name="Rea M.C."/>
            <person name="O'Sullivan O."/>
            <person name="Ritari J."/>
            <person name="Douillard F.P."/>
            <person name="Paul Ross R."/>
            <person name="Yang R."/>
            <person name="Briner A.E."/>
            <person name="Felis G.E."/>
            <person name="de Vos W.M."/>
            <person name="Barrangou R."/>
            <person name="Klaenhammer T.R."/>
            <person name="Caufield P.W."/>
            <person name="Cui Y."/>
            <person name="Zhang H."/>
            <person name="O'Toole P.W."/>
        </authorList>
    </citation>
    <scope>NUCLEOTIDE SEQUENCE [LARGE SCALE GENOMIC DNA]</scope>
    <source>
        <strain evidence="2 3">DSM 19909</strain>
    </source>
</reference>
<dbReference type="InterPro" id="IPR051158">
    <property type="entry name" value="Metallophosphoesterase_sf"/>
</dbReference>
<dbReference type="AlphaFoldDB" id="A0A0R1LW40"/>
<dbReference type="EMBL" id="AZEE01000001">
    <property type="protein sequence ID" value="KRK99980.1"/>
    <property type="molecule type" value="Genomic_DNA"/>
</dbReference>
<evidence type="ECO:0000313" key="3">
    <source>
        <dbReference type="Proteomes" id="UP000051160"/>
    </source>
</evidence>
<dbReference type="InterPro" id="IPR004843">
    <property type="entry name" value="Calcineurin-like_PHP"/>
</dbReference>
<dbReference type="NCBIfam" id="TIGR03729">
    <property type="entry name" value="acc_ester"/>
    <property type="match status" value="1"/>
</dbReference>
<dbReference type="STRING" id="1423776.FD04_GL000104"/>
<name>A0A0R1LW40_9LACO</name>
<dbReference type="InterPro" id="IPR022302">
    <property type="entry name" value="Phosphoesterase_putative"/>
</dbReference>
<evidence type="ECO:0000313" key="2">
    <source>
        <dbReference type="EMBL" id="KRK99980.1"/>
    </source>
</evidence>
<dbReference type="CDD" id="cd00838">
    <property type="entry name" value="MPP_superfamily"/>
    <property type="match status" value="1"/>
</dbReference>
<dbReference type="PATRIC" id="fig|1423776.4.peg.103"/>
<gene>
    <name evidence="2" type="ORF">FD04_GL000104</name>
</gene>
<dbReference type="InterPro" id="IPR029052">
    <property type="entry name" value="Metallo-depent_PP-like"/>
</dbReference>
<comment type="caution">
    <text evidence="2">The sequence shown here is derived from an EMBL/GenBank/DDBJ whole genome shotgun (WGS) entry which is preliminary data.</text>
</comment>
<keyword evidence="3" id="KW-1185">Reference proteome</keyword>
<feature type="domain" description="Calcineurin-like phosphoesterase" evidence="1">
    <location>
        <begin position="3"/>
        <end position="227"/>
    </location>
</feature>
<dbReference type="RefSeq" id="WP_056946268.1">
    <property type="nucleotide sequence ID" value="NZ_AZEE01000001.1"/>
</dbReference>
<evidence type="ECO:0000259" key="1">
    <source>
        <dbReference type="Pfam" id="PF00149"/>
    </source>
</evidence>
<dbReference type="Pfam" id="PF00149">
    <property type="entry name" value="Metallophos"/>
    <property type="match status" value="1"/>
</dbReference>
<protein>
    <recommendedName>
        <fullName evidence="1">Calcineurin-like phosphoesterase domain-containing protein</fullName>
    </recommendedName>
</protein>
<accession>A0A0R1LW40</accession>
<dbReference type="PANTHER" id="PTHR31302:SF22">
    <property type="entry name" value="PHOSPHOESTERASE"/>
    <property type="match status" value="1"/>
</dbReference>
<organism evidence="2 3">
    <name type="scientific">Secundilactobacillus odoratitofui DSM 19909 = JCM 15043</name>
    <dbReference type="NCBI Taxonomy" id="1423776"/>
    <lineage>
        <taxon>Bacteria</taxon>
        <taxon>Bacillati</taxon>
        <taxon>Bacillota</taxon>
        <taxon>Bacilli</taxon>
        <taxon>Lactobacillales</taxon>
        <taxon>Lactobacillaceae</taxon>
        <taxon>Secundilactobacillus</taxon>
    </lineage>
</organism>
<proteinExistence type="predicted"/>
<dbReference type="GO" id="GO:0016787">
    <property type="term" value="F:hydrolase activity"/>
    <property type="evidence" value="ECO:0007669"/>
    <property type="project" value="InterPro"/>
</dbReference>
<dbReference type="OrthoDB" id="113290at2"/>
<dbReference type="SUPFAM" id="SSF56300">
    <property type="entry name" value="Metallo-dependent phosphatases"/>
    <property type="match status" value="1"/>
</dbReference>
<dbReference type="PANTHER" id="PTHR31302">
    <property type="entry name" value="TRANSMEMBRANE PROTEIN WITH METALLOPHOSPHOESTERASE DOMAIN-RELATED"/>
    <property type="match status" value="1"/>
</dbReference>
<dbReference type="Gene3D" id="3.60.21.10">
    <property type="match status" value="1"/>
</dbReference>